<dbReference type="Proteomes" id="UP000661112">
    <property type="component" value="Unassembled WGS sequence"/>
</dbReference>
<evidence type="ECO:0000313" key="2">
    <source>
        <dbReference type="Proteomes" id="UP000661112"/>
    </source>
</evidence>
<proteinExistence type="predicted"/>
<keyword evidence="2" id="KW-1185">Reference proteome</keyword>
<comment type="caution">
    <text evidence="1">The sequence shown here is derived from an EMBL/GenBank/DDBJ whole genome shotgun (WGS) entry which is preliminary data.</text>
</comment>
<organism evidence="1 2">
    <name type="scientific">Anabaena azotica FACHB-119</name>
    <dbReference type="NCBI Taxonomy" id="947527"/>
    <lineage>
        <taxon>Bacteria</taxon>
        <taxon>Bacillati</taxon>
        <taxon>Cyanobacteriota</taxon>
        <taxon>Cyanophyceae</taxon>
        <taxon>Nostocales</taxon>
        <taxon>Nostocaceae</taxon>
        <taxon>Anabaena</taxon>
        <taxon>Anabaena azotica</taxon>
    </lineage>
</organism>
<name>A0ABR8DBR1_9NOST</name>
<accession>A0ABR8DBR1</accession>
<sequence length="257" mass="28711">MVTPKNRPWNLNSFLESLIEELDNAHQMLSVKGLNRKLSYMVQDVALDLQLFPEFDGDKVYFTTAKPGETGASKITVKLGSIRDHQILEMAELEYDDGFHIDRVQLPEPTKKELRKLGITSVPDLRETIENRKVKLDPILHNSVDYQQLAAAVNKFYRGQRSPTVAKASLSKAHGKTAITLQGENLADIPQSIQNLATAQSLNQFPFATLDGEKVAVISANAHELKLQVEENQIKGKVQQLKVALDPYAIISINLKI</sequence>
<reference evidence="1 2" key="1">
    <citation type="journal article" date="2020" name="ISME J.">
        <title>Comparative genomics reveals insights into cyanobacterial evolution and habitat adaptation.</title>
        <authorList>
            <person name="Chen M.Y."/>
            <person name="Teng W.K."/>
            <person name="Zhao L."/>
            <person name="Hu C.X."/>
            <person name="Zhou Y.K."/>
            <person name="Han B.P."/>
            <person name="Song L.R."/>
            <person name="Shu W.S."/>
        </authorList>
    </citation>
    <scope>NUCLEOTIDE SEQUENCE [LARGE SCALE GENOMIC DNA]</scope>
    <source>
        <strain evidence="1 2">FACHB-119</strain>
    </source>
</reference>
<gene>
    <name evidence="1" type="ORF">H6G83_21605</name>
</gene>
<protein>
    <submittedName>
        <fullName evidence="1">Uncharacterized protein</fullName>
    </submittedName>
</protein>
<dbReference type="EMBL" id="JACJSG010000031">
    <property type="protein sequence ID" value="MBD2503168.1"/>
    <property type="molecule type" value="Genomic_DNA"/>
</dbReference>
<dbReference type="RefSeq" id="WP_190476032.1">
    <property type="nucleotide sequence ID" value="NZ_JACJSG010000031.1"/>
</dbReference>
<evidence type="ECO:0000313" key="1">
    <source>
        <dbReference type="EMBL" id="MBD2503168.1"/>
    </source>
</evidence>